<dbReference type="GO" id="GO:0009279">
    <property type="term" value="C:cell outer membrane"/>
    <property type="evidence" value="ECO:0007669"/>
    <property type="project" value="UniProtKB-SubCell"/>
</dbReference>
<dbReference type="HAMAP" id="MF_00923">
    <property type="entry name" value="OM_assembly_BamB"/>
    <property type="match status" value="1"/>
</dbReference>
<evidence type="ECO:0000256" key="1">
    <source>
        <dbReference type="ARBA" id="ARBA00022729"/>
    </source>
</evidence>
<comment type="subcellular location">
    <subcellularLocation>
        <location evidence="4">Cell outer membrane</location>
        <topology evidence="4">Lipid-anchor</topology>
    </subcellularLocation>
</comment>
<dbReference type="InterPro" id="IPR002372">
    <property type="entry name" value="PQQ_rpt_dom"/>
</dbReference>
<dbReference type="SUPFAM" id="SSF50998">
    <property type="entry name" value="Quinoprotein alcohol dehydrogenase-like"/>
    <property type="match status" value="1"/>
</dbReference>
<dbReference type="PANTHER" id="PTHR34512:SF30">
    <property type="entry name" value="OUTER MEMBRANE PROTEIN ASSEMBLY FACTOR BAMB"/>
    <property type="match status" value="1"/>
</dbReference>
<feature type="chain" id="PRO_5008999639" description="Outer membrane protein assembly factor BamB" evidence="5">
    <location>
        <begin position="23"/>
        <end position="385"/>
    </location>
</feature>
<comment type="similarity">
    <text evidence="4">Belongs to the BamB family.</text>
</comment>
<keyword evidence="4" id="KW-0564">Palmitate</keyword>
<dbReference type="PANTHER" id="PTHR34512">
    <property type="entry name" value="CELL SURFACE PROTEIN"/>
    <property type="match status" value="1"/>
</dbReference>
<comment type="subunit">
    <text evidence="4">Part of the Bam complex.</text>
</comment>
<dbReference type="Proteomes" id="UP000072660">
    <property type="component" value="Unassembled WGS sequence"/>
</dbReference>
<dbReference type="AlphaFoldDB" id="A0A139SXI8"/>
<dbReference type="InterPro" id="IPR011047">
    <property type="entry name" value="Quinoprotein_ADH-like_sf"/>
</dbReference>
<dbReference type="PROSITE" id="PS51257">
    <property type="entry name" value="PROKAR_LIPOPROTEIN"/>
    <property type="match status" value="1"/>
</dbReference>
<gene>
    <name evidence="4" type="primary">bamB</name>
    <name evidence="7" type="ORF">AXE65_09535</name>
</gene>
<dbReference type="NCBIfam" id="TIGR03300">
    <property type="entry name" value="assembly_YfgL"/>
    <property type="match status" value="1"/>
</dbReference>
<keyword evidence="1 4" id="KW-0732">Signal</keyword>
<reference evidence="7 8" key="1">
    <citation type="submission" date="2016-02" db="EMBL/GenBank/DDBJ databases">
        <authorList>
            <person name="Wen L."/>
            <person name="He K."/>
            <person name="Yang H."/>
        </authorList>
    </citation>
    <scope>NUCLEOTIDE SEQUENCE [LARGE SCALE GENOMIC DNA]</scope>
    <source>
        <strain evidence="7 8">CV58</strain>
    </source>
</reference>
<sequence>MRKTLSRLALLTFLAMVISACSSSGSNSKDELGPAKLEKFTEEIKLKVQWSRSVGDGQGKIWNRLKPAVDGSSIFAADSDGRVFAFNRESGEPLWKKKLATPVSGALGAGNGLLLLGTLRGEVLALDSASGEEKWRAQVGSEVLAPPAINQDAVIVQTQDDRIFALNPIDGSQLWRFDNTPATLTLRGTSAPLVTSRLAVVGLSSGKVLALETRSGVPLWEQRIAIPQGRSELERIVDIDGSLLLSGNTLYVTSFQGQVVGLDLDNGEVLWQHQASSYTGVAEQMGHVFLSLANGTVESLDERTVSLMWSNNALARRELSAPAVFGDYIAVGDKEGYLHLLSQTDGHFVARQKIDGNGLRARPLVVDDFLYVYGNGGKLVALRIE</sequence>
<keyword evidence="8" id="KW-1185">Reference proteome</keyword>
<dbReference type="Gene3D" id="2.130.10.10">
    <property type="entry name" value="YVTN repeat-like/Quinoprotein amine dehydrogenase"/>
    <property type="match status" value="1"/>
</dbReference>
<evidence type="ECO:0000256" key="5">
    <source>
        <dbReference type="SAM" id="SignalP"/>
    </source>
</evidence>
<evidence type="ECO:0000256" key="3">
    <source>
        <dbReference type="ARBA" id="ARBA00023237"/>
    </source>
</evidence>
<name>A0A139SXI8_9GAMM</name>
<proteinExistence type="inferred from homology"/>
<evidence type="ECO:0000256" key="2">
    <source>
        <dbReference type="ARBA" id="ARBA00023136"/>
    </source>
</evidence>
<dbReference type="GO" id="GO:0043165">
    <property type="term" value="P:Gram-negative-bacterium-type cell outer membrane assembly"/>
    <property type="evidence" value="ECO:0007669"/>
    <property type="project" value="UniProtKB-UniRule"/>
</dbReference>
<accession>A0A139SXI8</accession>
<feature type="domain" description="Pyrrolo-quinoline quinone repeat" evidence="6">
    <location>
        <begin position="80"/>
        <end position="310"/>
    </location>
</feature>
<keyword evidence="4" id="KW-0449">Lipoprotein</keyword>
<dbReference type="EMBL" id="LSZO01000018">
    <property type="protein sequence ID" value="KXU39316.1"/>
    <property type="molecule type" value="Genomic_DNA"/>
</dbReference>
<dbReference type="Pfam" id="PF13360">
    <property type="entry name" value="PQQ_2"/>
    <property type="match status" value="1"/>
</dbReference>
<dbReference type="SMART" id="SM00564">
    <property type="entry name" value="PQQ"/>
    <property type="match status" value="7"/>
</dbReference>
<dbReference type="InterPro" id="IPR017687">
    <property type="entry name" value="BamB"/>
</dbReference>
<organism evidence="7 8">
    <name type="scientific">Ventosimonas gracilis</name>
    <dbReference type="NCBI Taxonomy" id="1680762"/>
    <lineage>
        <taxon>Bacteria</taxon>
        <taxon>Pseudomonadati</taxon>
        <taxon>Pseudomonadota</taxon>
        <taxon>Gammaproteobacteria</taxon>
        <taxon>Pseudomonadales</taxon>
        <taxon>Ventosimonadaceae</taxon>
        <taxon>Ventosimonas</taxon>
    </lineage>
</organism>
<evidence type="ECO:0000259" key="6">
    <source>
        <dbReference type="Pfam" id="PF13360"/>
    </source>
</evidence>
<keyword evidence="2 4" id="KW-0472">Membrane</keyword>
<evidence type="ECO:0000313" key="8">
    <source>
        <dbReference type="Proteomes" id="UP000072660"/>
    </source>
</evidence>
<dbReference type="InterPro" id="IPR018391">
    <property type="entry name" value="PQQ_b-propeller_rpt"/>
</dbReference>
<dbReference type="GO" id="GO:0051205">
    <property type="term" value="P:protein insertion into membrane"/>
    <property type="evidence" value="ECO:0007669"/>
    <property type="project" value="UniProtKB-UniRule"/>
</dbReference>
<keyword evidence="3 4" id="KW-0998">Cell outer membrane</keyword>
<dbReference type="InterPro" id="IPR015943">
    <property type="entry name" value="WD40/YVTN_repeat-like_dom_sf"/>
</dbReference>
<comment type="function">
    <text evidence="4">Part of the outer membrane protein assembly complex, which is involved in assembly and insertion of beta-barrel proteins into the outer membrane.</text>
</comment>
<comment type="caution">
    <text evidence="7">The sequence shown here is derived from an EMBL/GenBank/DDBJ whole genome shotgun (WGS) entry which is preliminary data.</text>
</comment>
<evidence type="ECO:0000313" key="7">
    <source>
        <dbReference type="EMBL" id="KXU39316.1"/>
    </source>
</evidence>
<evidence type="ECO:0000256" key="4">
    <source>
        <dbReference type="HAMAP-Rule" id="MF_00923"/>
    </source>
</evidence>
<feature type="signal peptide" evidence="5">
    <location>
        <begin position="1"/>
        <end position="22"/>
    </location>
</feature>
<protein>
    <recommendedName>
        <fullName evidence="4">Outer membrane protein assembly factor BamB</fullName>
    </recommendedName>
</protein>